<dbReference type="InterPro" id="IPR029063">
    <property type="entry name" value="SAM-dependent_MTases_sf"/>
</dbReference>
<evidence type="ECO:0000259" key="1">
    <source>
        <dbReference type="Pfam" id="PF08241"/>
    </source>
</evidence>
<dbReference type="Pfam" id="PF08241">
    <property type="entry name" value="Methyltransf_11"/>
    <property type="match status" value="1"/>
</dbReference>
<dbReference type="Proteomes" id="UP000000263">
    <property type="component" value="Chromosome"/>
</dbReference>
<name>A7NRA1_ROSCS</name>
<dbReference type="InterPro" id="IPR013216">
    <property type="entry name" value="Methyltransf_11"/>
</dbReference>
<dbReference type="EMBL" id="CP000804">
    <property type="protein sequence ID" value="ABU60097.1"/>
    <property type="molecule type" value="Genomic_DNA"/>
</dbReference>
<sequence>MKGMAGMVTAETTVEQAPARPKPVSLPAWRCVLYEVALNGLRILWETVNDFSLWRLIEYPWATRALGIARGDTVVDIGSGTSSFPHMLAKEGVNVVIVEIEHRRVRWQRDKRRATARPGDGELLPIVADATRLPFRSGSVPSISAISSLEHIPDDAAVGREIGRVLAPGGIVALTLPFTGSERTSFFAGIRPFKQVARNAFVQEGKPGSFFRFYTDDDIRQTYIEPANAEVVERRAFGRSILNGRYHETRLTRFWRRIVLKDLLLAWLIHPLEERFDRSDPLYVMLALRKRREEP</sequence>
<dbReference type="SUPFAM" id="SSF53335">
    <property type="entry name" value="S-adenosyl-L-methionine-dependent methyltransferases"/>
    <property type="match status" value="1"/>
</dbReference>
<dbReference type="STRING" id="383372.Rcas_4065"/>
<keyword evidence="2" id="KW-0808">Transferase</keyword>
<keyword evidence="2" id="KW-0489">Methyltransferase</keyword>
<organism evidence="2 3">
    <name type="scientific">Roseiflexus castenholzii (strain DSM 13941 / HLO8)</name>
    <dbReference type="NCBI Taxonomy" id="383372"/>
    <lineage>
        <taxon>Bacteria</taxon>
        <taxon>Bacillati</taxon>
        <taxon>Chloroflexota</taxon>
        <taxon>Chloroflexia</taxon>
        <taxon>Chloroflexales</taxon>
        <taxon>Roseiflexineae</taxon>
        <taxon>Roseiflexaceae</taxon>
        <taxon>Roseiflexus</taxon>
    </lineage>
</organism>
<dbReference type="Gene3D" id="3.40.50.150">
    <property type="entry name" value="Vaccinia Virus protein VP39"/>
    <property type="match status" value="1"/>
</dbReference>
<dbReference type="HOGENOM" id="CLU_972669_0_0_0"/>
<evidence type="ECO:0000313" key="2">
    <source>
        <dbReference type="EMBL" id="ABU60097.1"/>
    </source>
</evidence>
<feature type="domain" description="Methyltransferase type 11" evidence="1">
    <location>
        <begin position="75"/>
        <end position="173"/>
    </location>
</feature>
<protein>
    <submittedName>
        <fullName evidence="2">Methyltransferase type 11</fullName>
    </submittedName>
</protein>
<proteinExistence type="predicted"/>
<dbReference type="GO" id="GO:0032259">
    <property type="term" value="P:methylation"/>
    <property type="evidence" value="ECO:0007669"/>
    <property type="project" value="UniProtKB-KW"/>
</dbReference>
<dbReference type="AlphaFoldDB" id="A7NRA1"/>
<dbReference type="GO" id="GO:0008757">
    <property type="term" value="F:S-adenosylmethionine-dependent methyltransferase activity"/>
    <property type="evidence" value="ECO:0007669"/>
    <property type="project" value="InterPro"/>
</dbReference>
<accession>A7NRA1</accession>
<dbReference type="KEGG" id="rca:Rcas_4065"/>
<keyword evidence="3" id="KW-1185">Reference proteome</keyword>
<gene>
    <name evidence="2" type="ordered locus">Rcas_4065</name>
</gene>
<dbReference type="eggNOG" id="COG2226">
    <property type="taxonomic scope" value="Bacteria"/>
</dbReference>
<evidence type="ECO:0000313" key="3">
    <source>
        <dbReference type="Proteomes" id="UP000000263"/>
    </source>
</evidence>
<dbReference type="CDD" id="cd02440">
    <property type="entry name" value="AdoMet_MTases"/>
    <property type="match status" value="1"/>
</dbReference>
<reference evidence="2 3" key="1">
    <citation type="submission" date="2007-08" db="EMBL/GenBank/DDBJ databases">
        <title>Complete sequence of Roseiflexus castenholzii DSM 13941.</title>
        <authorList>
            <consortium name="US DOE Joint Genome Institute"/>
            <person name="Copeland A."/>
            <person name="Lucas S."/>
            <person name="Lapidus A."/>
            <person name="Barry K."/>
            <person name="Glavina del Rio T."/>
            <person name="Dalin E."/>
            <person name="Tice H."/>
            <person name="Pitluck S."/>
            <person name="Thompson L.S."/>
            <person name="Brettin T."/>
            <person name="Bruce D."/>
            <person name="Detter J.C."/>
            <person name="Han C."/>
            <person name="Tapia R."/>
            <person name="Schmutz J."/>
            <person name="Larimer F."/>
            <person name="Land M."/>
            <person name="Hauser L."/>
            <person name="Kyrpides N."/>
            <person name="Mikhailova N."/>
            <person name="Bryant D.A."/>
            <person name="Hanada S."/>
            <person name="Tsukatani Y."/>
            <person name="Richardson P."/>
        </authorList>
    </citation>
    <scope>NUCLEOTIDE SEQUENCE [LARGE SCALE GENOMIC DNA]</scope>
    <source>
        <strain evidence="3">DSM 13941 / HLO8</strain>
    </source>
</reference>
<dbReference type="PANTHER" id="PTHR43591">
    <property type="entry name" value="METHYLTRANSFERASE"/>
    <property type="match status" value="1"/>
</dbReference>
<dbReference type="PANTHER" id="PTHR43591:SF24">
    <property type="entry name" value="2-METHOXY-6-POLYPRENYL-1,4-BENZOQUINOL METHYLASE, MITOCHONDRIAL"/>
    <property type="match status" value="1"/>
</dbReference>